<organism evidence="1">
    <name type="scientific">marine sediment metagenome</name>
    <dbReference type="NCBI Taxonomy" id="412755"/>
    <lineage>
        <taxon>unclassified sequences</taxon>
        <taxon>metagenomes</taxon>
        <taxon>ecological metagenomes</taxon>
    </lineage>
</organism>
<gene>
    <name evidence="1" type="ORF">S03H2_13216</name>
</gene>
<dbReference type="EMBL" id="BARU01006709">
    <property type="protein sequence ID" value="GAH35810.1"/>
    <property type="molecule type" value="Genomic_DNA"/>
</dbReference>
<protein>
    <submittedName>
        <fullName evidence="1">Uncharacterized protein</fullName>
    </submittedName>
</protein>
<proteinExistence type="predicted"/>
<dbReference type="AlphaFoldDB" id="X1FTE1"/>
<evidence type="ECO:0000313" key="1">
    <source>
        <dbReference type="EMBL" id="GAH35810.1"/>
    </source>
</evidence>
<sequence>MDDIDKEKEVIKQKKMEAMKEKMVPVDEDVANFINPDIPQAVERPTQYSTVHVSMYKFQRDYVNSIQKHLGINIKSNFMKHAILMFCIEQKKIIDAKHEADEEFKKAYKNWRRKYLIEKFKLKEKIAELNRMAPAQDDNKEDPFTVEDLME</sequence>
<accession>X1FTE1</accession>
<name>X1FTE1_9ZZZZ</name>
<comment type="caution">
    <text evidence="1">The sequence shown here is derived from an EMBL/GenBank/DDBJ whole genome shotgun (WGS) entry which is preliminary data.</text>
</comment>
<reference evidence="1" key="1">
    <citation type="journal article" date="2014" name="Front. Microbiol.">
        <title>High frequency of phylogenetically diverse reductive dehalogenase-homologous genes in deep subseafloor sedimentary metagenomes.</title>
        <authorList>
            <person name="Kawai M."/>
            <person name="Futagami T."/>
            <person name="Toyoda A."/>
            <person name="Takaki Y."/>
            <person name="Nishi S."/>
            <person name="Hori S."/>
            <person name="Arai W."/>
            <person name="Tsubouchi T."/>
            <person name="Morono Y."/>
            <person name="Uchiyama I."/>
            <person name="Ito T."/>
            <person name="Fujiyama A."/>
            <person name="Inagaki F."/>
            <person name="Takami H."/>
        </authorList>
    </citation>
    <scope>NUCLEOTIDE SEQUENCE</scope>
    <source>
        <strain evidence="1">Expedition CK06-06</strain>
    </source>
</reference>